<dbReference type="PRINTS" id="PR00412">
    <property type="entry name" value="EPOXHYDRLASE"/>
</dbReference>
<organism evidence="4 5">
    <name type="scientific">Bimuria novae-zelandiae CBS 107.79</name>
    <dbReference type="NCBI Taxonomy" id="1447943"/>
    <lineage>
        <taxon>Eukaryota</taxon>
        <taxon>Fungi</taxon>
        <taxon>Dikarya</taxon>
        <taxon>Ascomycota</taxon>
        <taxon>Pezizomycotina</taxon>
        <taxon>Dothideomycetes</taxon>
        <taxon>Pleosporomycetidae</taxon>
        <taxon>Pleosporales</taxon>
        <taxon>Massarineae</taxon>
        <taxon>Didymosphaeriaceae</taxon>
        <taxon>Bimuria</taxon>
    </lineage>
</organism>
<dbReference type="InterPro" id="IPR000639">
    <property type="entry name" value="Epox_hydrolase-like"/>
</dbReference>
<dbReference type="GO" id="GO:0004301">
    <property type="term" value="F:epoxide hydrolase activity"/>
    <property type="evidence" value="ECO:0007669"/>
    <property type="project" value="TreeGrafter"/>
</dbReference>
<evidence type="ECO:0000256" key="2">
    <source>
        <dbReference type="ARBA" id="ARBA00022801"/>
    </source>
</evidence>
<keyword evidence="2 4" id="KW-0378">Hydrolase</keyword>
<sequence>MSYTPPPSARPFTLHIPDQDLSDWRQLLTLSNLGPKTYKNTYINSFPNYKTTIDDIDVHFVGLFSSKKDAVPIMFLHGWPGSFIEFLPMLEPVKKKWEGKELPYQFVVPSLPGYTLSSRGPAERDWSMMDTAAVMEKLMRGLGFDKYFVQGGDVGSMVARVMSAMFGSVVGVHLNMFMASAAPDPSKLSPLEQRAVENATKWCEIGTAYAQEHGTRPSTIGHVLSSNPLAMLAWIGEKFLEWLDPATIPSLDNPHRRVPILLHQLLPTSLYPYRASFRGPRMQVPPLTKPTGYSFFPHELFPGGGHFAALEKPAELWGDVEEFVGTVLNGKGGKL</sequence>
<name>A0A6A5VCN9_9PLEO</name>
<dbReference type="Gene3D" id="3.40.50.1820">
    <property type="entry name" value="alpha/beta hydrolase"/>
    <property type="match status" value="1"/>
</dbReference>
<comment type="similarity">
    <text evidence="1">Belongs to the peptidase S33 family.</text>
</comment>
<accession>A0A6A5VCN9</accession>
<dbReference type="SUPFAM" id="SSF53474">
    <property type="entry name" value="alpha/beta-Hydrolases"/>
    <property type="match status" value="1"/>
</dbReference>
<protein>
    <submittedName>
        <fullName evidence="4">Epoxide hydrolase-like protein</fullName>
    </submittedName>
</protein>
<dbReference type="GO" id="GO:0097176">
    <property type="term" value="P:epoxide metabolic process"/>
    <property type="evidence" value="ECO:0007669"/>
    <property type="project" value="TreeGrafter"/>
</dbReference>
<evidence type="ECO:0000256" key="1">
    <source>
        <dbReference type="ARBA" id="ARBA00010088"/>
    </source>
</evidence>
<evidence type="ECO:0000313" key="5">
    <source>
        <dbReference type="Proteomes" id="UP000800036"/>
    </source>
</evidence>
<proteinExistence type="inferred from homology"/>
<dbReference type="Pfam" id="PF06441">
    <property type="entry name" value="EHN"/>
    <property type="match status" value="1"/>
</dbReference>
<gene>
    <name evidence="4" type="ORF">BU23DRAFT_589163</name>
</gene>
<feature type="domain" description="Epoxide hydrolase N-terminal" evidence="3">
    <location>
        <begin position="40"/>
        <end position="86"/>
    </location>
</feature>
<dbReference type="Proteomes" id="UP000800036">
    <property type="component" value="Unassembled WGS sequence"/>
</dbReference>
<dbReference type="PANTHER" id="PTHR21661:SF39">
    <property type="entry name" value="HYDROLASE, PUTATIVE (AFU_ORTHOLOGUE AFUA_3G08960)-RELATED"/>
    <property type="match status" value="1"/>
</dbReference>
<dbReference type="PIRSF" id="PIRSF001112">
    <property type="entry name" value="Epoxide_hydrolase"/>
    <property type="match status" value="1"/>
</dbReference>
<reference evidence="4" key="1">
    <citation type="journal article" date="2020" name="Stud. Mycol.">
        <title>101 Dothideomycetes genomes: a test case for predicting lifestyles and emergence of pathogens.</title>
        <authorList>
            <person name="Haridas S."/>
            <person name="Albert R."/>
            <person name="Binder M."/>
            <person name="Bloem J."/>
            <person name="Labutti K."/>
            <person name="Salamov A."/>
            <person name="Andreopoulos B."/>
            <person name="Baker S."/>
            <person name="Barry K."/>
            <person name="Bills G."/>
            <person name="Bluhm B."/>
            <person name="Cannon C."/>
            <person name="Castanera R."/>
            <person name="Culley D."/>
            <person name="Daum C."/>
            <person name="Ezra D."/>
            <person name="Gonzalez J."/>
            <person name="Henrissat B."/>
            <person name="Kuo A."/>
            <person name="Liang C."/>
            <person name="Lipzen A."/>
            <person name="Lutzoni F."/>
            <person name="Magnuson J."/>
            <person name="Mondo S."/>
            <person name="Nolan M."/>
            <person name="Ohm R."/>
            <person name="Pangilinan J."/>
            <person name="Park H.-J."/>
            <person name="Ramirez L."/>
            <person name="Alfaro M."/>
            <person name="Sun H."/>
            <person name="Tritt A."/>
            <person name="Yoshinaga Y."/>
            <person name="Zwiers L.-H."/>
            <person name="Turgeon B."/>
            <person name="Goodwin S."/>
            <person name="Spatafora J."/>
            <person name="Crous P."/>
            <person name="Grigoriev I."/>
        </authorList>
    </citation>
    <scope>NUCLEOTIDE SEQUENCE</scope>
    <source>
        <strain evidence="4">CBS 107.79</strain>
    </source>
</reference>
<dbReference type="InterPro" id="IPR029058">
    <property type="entry name" value="AB_hydrolase_fold"/>
</dbReference>
<dbReference type="InterPro" id="IPR010497">
    <property type="entry name" value="Epoxide_hydro_N"/>
</dbReference>
<dbReference type="InterPro" id="IPR016292">
    <property type="entry name" value="Epoxide_hydrolase"/>
</dbReference>
<dbReference type="AlphaFoldDB" id="A0A6A5VCN9"/>
<dbReference type="EMBL" id="ML976676">
    <property type="protein sequence ID" value="KAF1974119.1"/>
    <property type="molecule type" value="Genomic_DNA"/>
</dbReference>
<dbReference type="OrthoDB" id="7130006at2759"/>
<keyword evidence="5" id="KW-1185">Reference proteome</keyword>
<evidence type="ECO:0000259" key="3">
    <source>
        <dbReference type="Pfam" id="PF06441"/>
    </source>
</evidence>
<dbReference type="PANTHER" id="PTHR21661">
    <property type="entry name" value="EPOXIDE HYDROLASE 1-RELATED"/>
    <property type="match status" value="1"/>
</dbReference>
<evidence type="ECO:0000313" key="4">
    <source>
        <dbReference type="EMBL" id="KAF1974119.1"/>
    </source>
</evidence>